<evidence type="ECO:0000313" key="1">
    <source>
        <dbReference type="EMBL" id="KAF5753859.1"/>
    </source>
</evidence>
<reference evidence="1" key="2">
    <citation type="submission" date="2020-06" db="EMBL/GenBank/DDBJ databases">
        <title>Helianthus annuus Genome sequencing and assembly Release 2.</title>
        <authorList>
            <person name="Gouzy J."/>
            <person name="Langlade N."/>
            <person name="Munos S."/>
        </authorList>
    </citation>
    <scope>NUCLEOTIDE SEQUENCE</scope>
    <source>
        <tissue evidence="1">Leaves</tissue>
    </source>
</reference>
<accession>A0A9K3DFU9</accession>
<comment type="caution">
    <text evidence="1">The sequence shown here is derived from an EMBL/GenBank/DDBJ whole genome shotgun (WGS) entry which is preliminary data.</text>
</comment>
<keyword evidence="2" id="KW-1185">Reference proteome</keyword>
<sequence>MDKILYEVIMFSSFCSPVADPGFFSKRFTFLNVRVHMSEHKKIRVGAYV</sequence>
<proteinExistence type="predicted"/>
<organism evidence="1 2">
    <name type="scientific">Helianthus annuus</name>
    <name type="common">Common sunflower</name>
    <dbReference type="NCBI Taxonomy" id="4232"/>
    <lineage>
        <taxon>Eukaryota</taxon>
        <taxon>Viridiplantae</taxon>
        <taxon>Streptophyta</taxon>
        <taxon>Embryophyta</taxon>
        <taxon>Tracheophyta</taxon>
        <taxon>Spermatophyta</taxon>
        <taxon>Magnoliopsida</taxon>
        <taxon>eudicotyledons</taxon>
        <taxon>Gunneridae</taxon>
        <taxon>Pentapetalae</taxon>
        <taxon>asterids</taxon>
        <taxon>campanulids</taxon>
        <taxon>Asterales</taxon>
        <taxon>Asteraceae</taxon>
        <taxon>Asteroideae</taxon>
        <taxon>Heliantheae alliance</taxon>
        <taxon>Heliantheae</taxon>
        <taxon>Helianthus</taxon>
    </lineage>
</organism>
<reference evidence="1" key="1">
    <citation type="journal article" date="2017" name="Nature">
        <title>The sunflower genome provides insights into oil metabolism, flowering and Asterid evolution.</title>
        <authorList>
            <person name="Badouin H."/>
            <person name="Gouzy J."/>
            <person name="Grassa C.J."/>
            <person name="Murat F."/>
            <person name="Staton S.E."/>
            <person name="Cottret L."/>
            <person name="Lelandais-Briere C."/>
            <person name="Owens G.L."/>
            <person name="Carrere S."/>
            <person name="Mayjonade B."/>
            <person name="Legrand L."/>
            <person name="Gill N."/>
            <person name="Kane N.C."/>
            <person name="Bowers J.E."/>
            <person name="Hubner S."/>
            <person name="Bellec A."/>
            <person name="Berard A."/>
            <person name="Berges H."/>
            <person name="Blanchet N."/>
            <person name="Boniface M.C."/>
            <person name="Brunel D."/>
            <person name="Catrice O."/>
            <person name="Chaidir N."/>
            <person name="Claudel C."/>
            <person name="Donnadieu C."/>
            <person name="Faraut T."/>
            <person name="Fievet G."/>
            <person name="Helmstetter N."/>
            <person name="King M."/>
            <person name="Knapp S.J."/>
            <person name="Lai Z."/>
            <person name="Le Paslier M.C."/>
            <person name="Lippi Y."/>
            <person name="Lorenzon L."/>
            <person name="Mandel J.R."/>
            <person name="Marage G."/>
            <person name="Marchand G."/>
            <person name="Marquand E."/>
            <person name="Bret-Mestries E."/>
            <person name="Morien E."/>
            <person name="Nambeesan S."/>
            <person name="Nguyen T."/>
            <person name="Pegot-Espagnet P."/>
            <person name="Pouilly N."/>
            <person name="Raftis F."/>
            <person name="Sallet E."/>
            <person name="Schiex T."/>
            <person name="Thomas J."/>
            <person name="Vandecasteele C."/>
            <person name="Vares D."/>
            <person name="Vear F."/>
            <person name="Vautrin S."/>
            <person name="Crespi M."/>
            <person name="Mangin B."/>
            <person name="Burke J.M."/>
            <person name="Salse J."/>
            <person name="Munos S."/>
            <person name="Vincourt P."/>
            <person name="Rieseberg L.H."/>
            <person name="Langlade N.B."/>
        </authorList>
    </citation>
    <scope>NUCLEOTIDE SEQUENCE</scope>
    <source>
        <tissue evidence="1">Leaves</tissue>
    </source>
</reference>
<dbReference type="Proteomes" id="UP000215914">
    <property type="component" value="Unassembled WGS sequence"/>
</dbReference>
<dbReference type="Gramene" id="mRNA:HanXRQr2_Chr17g0784761">
    <property type="protein sequence ID" value="CDS:HanXRQr2_Chr17g0784761.1"/>
    <property type="gene ID" value="HanXRQr2_Chr17g0784761"/>
</dbReference>
<dbReference type="AlphaFoldDB" id="A0A9K3DFU9"/>
<name>A0A9K3DFU9_HELAN</name>
<dbReference type="EMBL" id="MNCJ02000332">
    <property type="protein sequence ID" value="KAF5753859.1"/>
    <property type="molecule type" value="Genomic_DNA"/>
</dbReference>
<protein>
    <submittedName>
        <fullName evidence="1">Uncharacterized protein</fullName>
    </submittedName>
</protein>
<gene>
    <name evidence="1" type="ORF">HanXRQr2_Chr17g0784761</name>
</gene>
<evidence type="ECO:0000313" key="2">
    <source>
        <dbReference type="Proteomes" id="UP000215914"/>
    </source>
</evidence>